<keyword evidence="2" id="KW-0805">Transcription regulation</keyword>
<dbReference type="Gene3D" id="1.25.70.10">
    <property type="entry name" value="Transcription termination factor 3, mitochondrial"/>
    <property type="match status" value="1"/>
</dbReference>
<name>A0AAN9KFM8_CLITE</name>
<gene>
    <name evidence="4" type="ORF">RJT34_00319</name>
</gene>
<reference evidence="4 5" key="1">
    <citation type="submission" date="2024-01" db="EMBL/GenBank/DDBJ databases">
        <title>The genomes of 5 underutilized Papilionoideae crops provide insights into root nodulation and disease resistance.</title>
        <authorList>
            <person name="Yuan L."/>
        </authorList>
    </citation>
    <scope>NUCLEOTIDE SEQUENCE [LARGE SCALE GENOMIC DNA]</scope>
    <source>
        <strain evidence="4">LY-2023</strain>
        <tissue evidence="4">Leaf</tissue>
    </source>
</reference>
<dbReference type="GO" id="GO:0006353">
    <property type="term" value="P:DNA-templated transcription termination"/>
    <property type="evidence" value="ECO:0007669"/>
    <property type="project" value="UniProtKB-KW"/>
</dbReference>
<evidence type="ECO:0000256" key="1">
    <source>
        <dbReference type="ARBA" id="ARBA00007692"/>
    </source>
</evidence>
<dbReference type="Proteomes" id="UP001359559">
    <property type="component" value="Unassembled WGS sequence"/>
</dbReference>
<evidence type="ECO:0000256" key="2">
    <source>
        <dbReference type="ARBA" id="ARBA00022472"/>
    </source>
</evidence>
<comment type="similarity">
    <text evidence="1">Belongs to the mTERF family.</text>
</comment>
<evidence type="ECO:0000313" key="5">
    <source>
        <dbReference type="Proteomes" id="UP001359559"/>
    </source>
</evidence>
<evidence type="ECO:0000256" key="3">
    <source>
        <dbReference type="ARBA" id="ARBA00022946"/>
    </source>
</evidence>
<keyword evidence="2" id="KW-0804">Transcription</keyword>
<organism evidence="4 5">
    <name type="scientific">Clitoria ternatea</name>
    <name type="common">Butterfly pea</name>
    <dbReference type="NCBI Taxonomy" id="43366"/>
    <lineage>
        <taxon>Eukaryota</taxon>
        <taxon>Viridiplantae</taxon>
        <taxon>Streptophyta</taxon>
        <taxon>Embryophyta</taxon>
        <taxon>Tracheophyta</taxon>
        <taxon>Spermatophyta</taxon>
        <taxon>Magnoliopsida</taxon>
        <taxon>eudicotyledons</taxon>
        <taxon>Gunneridae</taxon>
        <taxon>Pentapetalae</taxon>
        <taxon>rosids</taxon>
        <taxon>fabids</taxon>
        <taxon>Fabales</taxon>
        <taxon>Fabaceae</taxon>
        <taxon>Papilionoideae</taxon>
        <taxon>50 kb inversion clade</taxon>
        <taxon>NPAAA clade</taxon>
        <taxon>indigoferoid/millettioid clade</taxon>
        <taxon>Phaseoleae</taxon>
        <taxon>Clitoria</taxon>
    </lineage>
</organism>
<dbReference type="FunFam" id="1.25.70.10:FF:000001">
    <property type="entry name" value="Mitochondrial transcription termination factor-like"/>
    <property type="match status" value="1"/>
</dbReference>
<dbReference type="AlphaFoldDB" id="A0AAN9KFM8"/>
<comment type="caution">
    <text evidence="4">The sequence shown here is derived from an EMBL/GenBank/DDBJ whole genome shotgun (WGS) entry which is preliminary data.</text>
</comment>
<dbReference type="EMBL" id="JAYKXN010000001">
    <property type="protein sequence ID" value="KAK7316680.1"/>
    <property type="molecule type" value="Genomic_DNA"/>
</dbReference>
<sequence>MHHFLISRLTTRKPHFGVLCHNAILFFNSHNLSVYNTNHHRGDSFNVFTLINSCGLSPEKALKLTKRLHLKNPDGSNAVVDLLRNYGFSETQLCSLVKKHPFVLFSNPEQTLLPKLKFLRSIGLSTIDFPRILIGNLSLLKSSLNNVIIPCYEILRSLVLSDKEVVSTLKHGKWFFCQVRLINESVSNIEALRQLGLPQRSISLLVTNYPSVAFMKHSRFLEVVDTVEKMGFDPLRSKFVLALQVLAKMNKAMWKSRLEVYQRWGWSTDICIMAFKMYPPTMMLSEKKITKMMSFLVKDMGLHPLDIARLPLILSRSLEKIFIPRCAVIRVLKSRGLVKSDLHLSSFIMINEKMFLKRYMIPFQKSVPLLLDAYEGQKLNRSSG</sequence>
<dbReference type="InterPro" id="IPR003690">
    <property type="entry name" value="MTERF"/>
</dbReference>
<protein>
    <recommendedName>
        <fullName evidence="6">Transcription termination factor MTERF6, chloroplastic/mitochondrial-like</fullName>
    </recommendedName>
</protein>
<keyword evidence="3" id="KW-0809">Transit peptide</keyword>
<dbReference type="PANTHER" id="PTHR13068:SF133">
    <property type="entry name" value="MITOCHONDRIAL TRANSCRIPTION TERMINATION FACTOR FAMILY PROTEIN"/>
    <property type="match status" value="1"/>
</dbReference>
<dbReference type="PANTHER" id="PTHR13068">
    <property type="entry name" value="CGI-12 PROTEIN-RELATED"/>
    <property type="match status" value="1"/>
</dbReference>
<evidence type="ECO:0000313" key="4">
    <source>
        <dbReference type="EMBL" id="KAK7316680.1"/>
    </source>
</evidence>
<dbReference type="InterPro" id="IPR038538">
    <property type="entry name" value="MTERF_sf"/>
</dbReference>
<dbReference type="SMART" id="SM00733">
    <property type="entry name" value="Mterf"/>
    <property type="match status" value="5"/>
</dbReference>
<accession>A0AAN9KFM8</accession>
<dbReference type="GO" id="GO:0003676">
    <property type="term" value="F:nucleic acid binding"/>
    <property type="evidence" value="ECO:0007669"/>
    <property type="project" value="InterPro"/>
</dbReference>
<proteinExistence type="inferred from homology"/>
<evidence type="ECO:0008006" key="6">
    <source>
        <dbReference type="Google" id="ProtNLM"/>
    </source>
</evidence>
<dbReference type="Pfam" id="PF02536">
    <property type="entry name" value="mTERF"/>
    <property type="match status" value="2"/>
</dbReference>
<keyword evidence="2" id="KW-0806">Transcription termination</keyword>
<keyword evidence="5" id="KW-1185">Reference proteome</keyword>